<dbReference type="AlphaFoldDB" id="F4XQE2"/>
<accession>F4XQE2</accession>
<feature type="non-terminal residue" evidence="1">
    <location>
        <position position="1"/>
    </location>
</feature>
<dbReference type="RefSeq" id="WP_008182745.1">
    <property type="nucleotide sequence ID" value="NZ_MKZR01000070.1"/>
</dbReference>
<dbReference type="eggNOG" id="ENOG502Z7NR">
    <property type="taxonomic scope" value="Bacteria"/>
</dbReference>
<keyword evidence="2" id="KW-1185">Reference proteome</keyword>
<name>F4XQE2_9CYAN</name>
<proteinExistence type="predicted"/>
<dbReference type="HOGENOM" id="CLU_1900668_0_0_3"/>
<reference evidence="2" key="1">
    <citation type="journal article" date="2011" name="Proc. Natl. Acad. Sci. U.S.A.">
        <title>Genomic insights into the physiology and ecology of the marine filamentous cyanobacterium Lyngbya majuscula.</title>
        <authorList>
            <person name="Jones A.C."/>
            <person name="Monroe E.A."/>
            <person name="Podell S."/>
            <person name="Hess W.R."/>
            <person name="Klages S."/>
            <person name="Esquenazi E."/>
            <person name="Niessen S."/>
            <person name="Hoover H."/>
            <person name="Rothmann M."/>
            <person name="Lasken R.S."/>
            <person name="Yates J.R.III."/>
            <person name="Reinhardt R."/>
            <person name="Kube M."/>
            <person name="Burkart M.D."/>
            <person name="Allen E.E."/>
            <person name="Dorrestein P.C."/>
            <person name="Gerwick W.H."/>
            <person name="Gerwick L."/>
        </authorList>
    </citation>
    <scope>NUCLEOTIDE SEQUENCE [LARGE SCALE GENOMIC DNA]</scope>
    <source>
        <strain evidence="2">3L</strain>
    </source>
</reference>
<evidence type="ECO:0000313" key="1">
    <source>
        <dbReference type="EMBL" id="EGJ33195.1"/>
    </source>
</evidence>
<dbReference type="EMBL" id="GL890860">
    <property type="protein sequence ID" value="EGJ33195.1"/>
    <property type="molecule type" value="Genomic_DNA"/>
</dbReference>
<sequence>DASNLSRTDGVDISWSTAEGVLINATTYSIENSQLLSRFDLTQSEEQWQVQGEMQGKPVSSVLEHKGELLSDYGSYLVSLELLGSEQDVVTQNMWVAEADPISATAVKMSKIADNEHANVKMDIGTICSRIFS</sequence>
<gene>
    <name evidence="1" type="ORF">LYNGBM3L_44910</name>
</gene>
<evidence type="ECO:0000313" key="2">
    <source>
        <dbReference type="Proteomes" id="UP000003959"/>
    </source>
</evidence>
<dbReference type="Proteomes" id="UP000003959">
    <property type="component" value="Unassembled WGS sequence"/>
</dbReference>
<protein>
    <submittedName>
        <fullName evidence="1">Uncharacterized protein</fullName>
    </submittedName>
</protein>
<organism evidence="1 2">
    <name type="scientific">Moorena producens 3L</name>
    <dbReference type="NCBI Taxonomy" id="489825"/>
    <lineage>
        <taxon>Bacteria</taxon>
        <taxon>Bacillati</taxon>
        <taxon>Cyanobacteriota</taxon>
        <taxon>Cyanophyceae</taxon>
        <taxon>Coleofasciculales</taxon>
        <taxon>Coleofasciculaceae</taxon>
        <taxon>Moorena</taxon>
    </lineage>
</organism>